<name>A0A8T9QBW9_9BACT</name>
<dbReference type="KEGG" id="hcu:MUN79_06735"/>
<dbReference type="EMBL" id="CP095046">
    <property type="protein sequence ID" value="UOQ73618.1"/>
    <property type="molecule type" value="Genomic_DNA"/>
</dbReference>
<sequence>MHPHEELLHRFYQSFQRRDHAAMASCYHPRPPSTMLPFPSGVPISG</sequence>
<reference evidence="1" key="1">
    <citation type="submission" date="2022-04" db="EMBL/GenBank/DDBJ databases">
        <title>Hymenobacter sp. isolated from the air.</title>
        <authorList>
            <person name="Won M."/>
            <person name="Lee C.-M."/>
            <person name="Woen H.-Y."/>
            <person name="Kwon S.-W."/>
        </authorList>
    </citation>
    <scope>NUCLEOTIDE SEQUENCE</scope>
    <source>
        <strain evidence="1">5116S-3</strain>
    </source>
</reference>
<protein>
    <recommendedName>
        <fullName evidence="3">Nuclear transport factor 2 family protein</fullName>
    </recommendedName>
</protein>
<dbReference type="RefSeq" id="WP_244676969.1">
    <property type="nucleotide sequence ID" value="NZ_CP095046.1"/>
</dbReference>
<proteinExistence type="predicted"/>
<evidence type="ECO:0008006" key="3">
    <source>
        <dbReference type="Google" id="ProtNLM"/>
    </source>
</evidence>
<gene>
    <name evidence="1" type="ORF">MUN79_06735</name>
</gene>
<keyword evidence="2" id="KW-1185">Reference proteome</keyword>
<dbReference type="InterPro" id="IPR032710">
    <property type="entry name" value="NTF2-like_dom_sf"/>
</dbReference>
<accession>A0A8T9QBW9</accession>
<evidence type="ECO:0000313" key="1">
    <source>
        <dbReference type="EMBL" id="UOQ73618.1"/>
    </source>
</evidence>
<dbReference type="SUPFAM" id="SSF54427">
    <property type="entry name" value="NTF2-like"/>
    <property type="match status" value="1"/>
</dbReference>
<dbReference type="Proteomes" id="UP000831796">
    <property type="component" value="Chromosome"/>
</dbReference>
<dbReference type="AlphaFoldDB" id="A0A8T9QBW9"/>
<organism evidence="1 2">
    <name type="scientific">Hymenobacter cellulosilyticus</name>
    <dbReference type="NCBI Taxonomy" id="2932248"/>
    <lineage>
        <taxon>Bacteria</taxon>
        <taxon>Pseudomonadati</taxon>
        <taxon>Bacteroidota</taxon>
        <taxon>Cytophagia</taxon>
        <taxon>Cytophagales</taxon>
        <taxon>Hymenobacteraceae</taxon>
        <taxon>Hymenobacter</taxon>
    </lineage>
</organism>
<evidence type="ECO:0000313" key="2">
    <source>
        <dbReference type="Proteomes" id="UP000831796"/>
    </source>
</evidence>